<feature type="compositionally biased region" description="Basic and acidic residues" evidence="1">
    <location>
        <begin position="433"/>
        <end position="443"/>
    </location>
</feature>
<feature type="region of interest" description="Disordered" evidence="1">
    <location>
        <begin position="30"/>
        <end position="72"/>
    </location>
</feature>
<feature type="compositionally biased region" description="Low complexity" evidence="1">
    <location>
        <begin position="633"/>
        <end position="649"/>
    </location>
</feature>
<evidence type="ECO:0008006" key="4">
    <source>
        <dbReference type="Google" id="ProtNLM"/>
    </source>
</evidence>
<feature type="region of interest" description="Disordered" evidence="1">
    <location>
        <begin position="430"/>
        <end position="516"/>
    </location>
</feature>
<reference evidence="2 3" key="1">
    <citation type="submission" date="2018-01" db="EMBL/GenBank/DDBJ databases">
        <title>Twenty Corynebacterium bovis Genomes.</title>
        <authorList>
            <person name="Gulvik C.A."/>
        </authorList>
    </citation>
    <scope>NUCLEOTIDE SEQUENCE [LARGE SCALE GENOMIC DNA]</scope>
    <source>
        <strain evidence="2 3">16-2004</strain>
    </source>
</reference>
<feature type="compositionally biased region" description="Basic and acidic residues" evidence="1">
    <location>
        <begin position="481"/>
        <end position="492"/>
    </location>
</feature>
<keyword evidence="3" id="KW-1185">Reference proteome</keyword>
<feature type="compositionally biased region" description="Basic and acidic residues" evidence="1">
    <location>
        <begin position="714"/>
        <end position="725"/>
    </location>
</feature>
<feature type="region of interest" description="Disordered" evidence="1">
    <location>
        <begin position="185"/>
        <end position="219"/>
    </location>
</feature>
<feature type="compositionally biased region" description="Low complexity" evidence="1">
    <location>
        <begin position="61"/>
        <end position="72"/>
    </location>
</feature>
<dbReference type="EMBL" id="PQNQ01000001">
    <property type="protein sequence ID" value="RRQ05578.1"/>
    <property type="molecule type" value="Genomic_DNA"/>
</dbReference>
<comment type="caution">
    <text evidence="2">The sequence shown here is derived from an EMBL/GenBank/DDBJ whole genome shotgun (WGS) entry which is preliminary data.</text>
</comment>
<evidence type="ECO:0000313" key="3">
    <source>
        <dbReference type="Proteomes" id="UP000278422"/>
    </source>
</evidence>
<name>A0A426Q7K5_9CORY</name>
<feature type="compositionally biased region" description="Gly residues" evidence="1">
    <location>
        <begin position="88"/>
        <end position="98"/>
    </location>
</feature>
<feature type="compositionally biased region" description="Basic and acidic residues" evidence="1">
    <location>
        <begin position="42"/>
        <end position="56"/>
    </location>
</feature>
<feature type="compositionally biased region" description="Low complexity" evidence="1">
    <location>
        <begin position="493"/>
        <end position="504"/>
    </location>
</feature>
<proteinExistence type="predicted"/>
<feature type="compositionally biased region" description="Basic and acidic residues" evidence="1">
    <location>
        <begin position="119"/>
        <end position="157"/>
    </location>
</feature>
<dbReference type="CDD" id="cd21904">
    <property type="entry name" value="TtfA-like"/>
    <property type="match status" value="1"/>
</dbReference>
<organism evidence="2 3">
    <name type="scientific">Corynebacterium bovis</name>
    <dbReference type="NCBI Taxonomy" id="36808"/>
    <lineage>
        <taxon>Bacteria</taxon>
        <taxon>Bacillati</taxon>
        <taxon>Actinomycetota</taxon>
        <taxon>Actinomycetes</taxon>
        <taxon>Mycobacteriales</taxon>
        <taxon>Corynebacteriaceae</taxon>
        <taxon>Corynebacterium</taxon>
    </lineage>
</organism>
<gene>
    <name evidence="2" type="ORF">CXF42_00080</name>
</gene>
<dbReference type="Proteomes" id="UP000278422">
    <property type="component" value="Unassembled WGS sequence"/>
</dbReference>
<dbReference type="InterPro" id="IPR049726">
    <property type="entry name" value="TtfA-like_core"/>
</dbReference>
<feature type="region of interest" description="Disordered" evidence="1">
    <location>
        <begin position="537"/>
        <end position="725"/>
    </location>
</feature>
<evidence type="ECO:0000256" key="1">
    <source>
        <dbReference type="SAM" id="MobiDB-lite"/>
    </source>
</evidence>
<feature type="region of interest" description="Disordered" evidence="1">
    <location>
        <begin position="87"/>
        <end position="173"/>
    </location>
</feature>
<accession>A0A426Q7K5</accession>
<protein>
    <recommendedName>
        <fullName evidence="4">Secreted protein</fullName>
    </recommendedName>
</protein>
<sequence length="725" mass="73253">MFTALLALVLGLVLLLAAVLLFRRSSQVQVPQRPARPVTRGEVVREGDDDATRRSPDTPTGGDAPAVGGGAARDAAAWDIDDEWLGTWSGGGAGGVGPGTAATPADRTGDSPRWATAEPARDTTGDLTWDDPRDLTRDATRDDPRDLTWDAPRDAAGHGDGPAGASAVPASASPVSAGNAAAAAAAGPTGSADPAPSAASAPSATSTASAGSPSAASATSGIVDGAAVPVVDAGSSSPGRRQRRHWAQQHGFEYTREDADLPGEWPASVIDTLADQGRALVARDVVSGVVGGHPAHVADVGGVTVVAVRRDEGSPVGVHATRHAGMPAGMRHGAELDRPPFTLYATDLRALDRMLDTRAEAALRAVEDIAADVALADDWALVRLRPRLDVAVWADVIDRVILLADAARVLPPWVTSVPLDMLHADPTTALDGDGVHVETRGPGEDGPVGRSDAGDTGGTGGTVGADTGTGTATGVRGHLRAVPDARGPHDRATAGPADGASGTAGDDDGTAGYGTTGYGDDVTTGYGTGGDDVAGATAGDAADATSARERPYITRSAEPVDLPRRDGARRVGDTAGIDDRPPGDPLAGEGDLPLLGEDPDHIRVPTTSPRVIRTDRGHGATIFDDDGSLDGHATGTRSGTAAGTATSTDADADDTDDATPGTGARRGRHRAPAGRHWAGDGPHGPGSGRDGEDPDGVLDAEIVEAEIVDPGTVRGRDGRDGPHRP</sequence>
<feature type="compositionally biased region" description="Low complexity" evidence="1">
    <location>
        <begin position="163"/>
        <end position="173"/>
    </location>
</feature>
<evidence type="ECO:0000313" key="2">
    <source>
        <dbReference type="EMBL" id="RRQ05578.1"/>
    </source>
</evidence>
<feature type="compositionally biased region" description="Acidic residues" evidence="1">
    <location>
        <begin position="692"/>
        <end position="707"/>
    </location>
</feature>
<dbReference type="AlphaFoldDB" id="A0A426Q7K5"/>
<feature type="compositionally biased region" description="Basic and acidic residues" evidence="1">
    <location>
        <begin position="561"/>
        <end position="582"/>
    </location>
</feature>
<dbReference type="RefSeq" id="WP_125174598.1">
    <property type="nucleotide sequence ID" value="NZ_JBHYBO010000092.1"/>
</dbReference>
<feature type="compositionally biased region" description="Low complexity" evidence="1">
    <location>
        <begin position="464"/>
        <end position="475"/>
    </location>
</feature>